<accession>A0A8H6C206</accession>
<feature type="region of interest" description="Disordered" evidence="1">
    <location>
        <begin position="286"/>
        <end position="307"/>
    </location>
</feature>
<proteinExistence type="predicted"/>
<feature type="compositionally biased region" description="Polar residues" evidence="1">
    <location>
        <begin position="250"/>
        <end position="260"/>
    </location>
</feature>
<dbReference type="FunFam" id="4.10.240.10:FF:000134">
    <property type="entry name" value="Fluconazole resistance protein 1"/>
    <property type="match status" value="1"/>
</dbReference>
<dbReference type="GO" id="GO:0008270">
    <property type="term" value="F:zinc ion binding"/>
    <property type="evidence" value="ECO:0007669"/>
    <property type="project" value="InterPro"/>
</dbReference>
<evidence type="ECO:0000256" key="1">
    <source>
        <dbReference type="SAM" id="MobiDB-lite"/>
    </source>
</evidence>
<dbReference type="InterPro" id="IPR036864">
    <property type="entry name" value="Zn2-C6_fun-type_DNA-bd_sf"/>
</dbReference>
<sequence>MSDDHSIHSHTQGLHHIKKKRVGKACDSCRIKKTKCDGKKPCNRCTLDNKICVFTEKKKTKEKKHPSGYVELLEARLDILTRSLEKLIELSRPHLQFIDDIITEEKSVDQEKSSPASSTPNSSSSDHHDDVEEQNSTGVVAPINKVVSYLIKEQGLLKNIPLEWEQGTEIAANFDPNRNLKSSSRLFAEHKGEAFIGSPVTSPQQMPTSNPFRRTSMFKEELESPSSDHYNESIFSQSVDEPYIKKEPNSAQFSKGTFSPQQQQLQQQQQMLNQFSLNTFRDISDIESDSSNKEDGLNSGSVSPPTSNYRSFSLFSDSNGEPILGKTSSLTSLTNKYENHSLSSPQTAINPVFNNSTTGPILTTLRRNSSSHSQKTLGSIQLQQKPRGSVHKPVRNHSRVSSFDKRMESTATAAATVAAVSGSVQLSQNTTPQNLPHLDNSQNNNYLRDNGMNNIGAGSVGGGLTFGAPSFTQPLSPSDDAIVYPTNQFTNRPATVSTFGGGLDVLVDNSLDPFFNI</sequence>
<organism evidence="3 4">
    <name type="scientific">Candida albicans</name>
    <name type="common">Yeast</name>
    <dbReference type="NCBI Taxonomy" id="5476"/>
    <lineage>
        <taxon>Eukaryota</taxon>
        <taxon>Fungi</taxon>
        <taxon>Dikarya</taxon>
        <taxon>Ascomycota</taxon>
        <taxon>Saccharomycotina</taxon>
        <taxon>Pichiomycetes</taxon>
        <taxon>Debaryomycetaceae</taxon>
        <taxon>Candida/Lodderomyces clade</taxon>
        <taxon>Candida</taxon>
    </lineage>
</organism>
<gene>
    <name evidence="3" type="primary">FCR1</name>
    <name evidence="3" type="ORF">FOB64_001556</name>
</gene>
<comment type="caution">
    <text evidence="3">The sequence shown here is derived from an EMBL/GenBank/DDBJ whole genome shotgun (WGS) entry which is preliminary data.</text>
</comment>
<dbReference type="InterPro" id="IPR052783">
    <property type="entry name" value="Metabolic/Drug-Res_Regulator"/>
</dbReference>
<name>A0A8H6C206_CANAX</name>
<evidence type="ECO:0000313" key="4">
    <source>
        <dbReference type="Proteomes" id="UP000536275"/>
    </source>
</evidence>
<dbReference type="GO" id="GO:0000981">
    <property type="term" value="F:DNA-binding transcription factor activity, RNA polymerase II-specific"/>
    <property type="evidence" value="ECO:0007669"/>
    <property type="project" value="InterPro"/>
</dbReference>
<dbReference type="AlphaFoldDB" id="A0A8H6C206"/>
<dbReference type="PROSITE" id="PS00463">
    <property type="entry name" value="ZN2_CY6_FUNGAL_1"/>
    <property type="match status" value="1"/>
</dbReference>
<dbReference type="Proteomes" id="UP000536275">
    <property type="component" value="Unassembled WGS sequence"/>
</dbReference>
<dbReference type="PANTHER" id="PTHR47655:SF3">
    <property type="entry name" value="ZN(II)2CYS6 TRANSCRIPTION FACTOR (EUROFUNG)"/>
    <property type="match status" value="1"/>
</dbReference>
<evidence type="ECO:0000313" key="3">
    <source>
        <dbReference type="EMBL" id="KAF6071148.1"/>
    </source>
</evidence>
<reference evidence="3 4" key="1">
    <citation type="submission" date="2020-03" db="EMBL/GenBank/DDBJ databases">
        <title>FDA dAtabase for Regulatory Grade micrObial Sequences (FDA-ARGOS): Supporting development and validation of Infectious Disease Dx tests.</title>
        <authorList>
            <person name="Campos J."/>
            <person name="Goldberg B."/>
            <person name="Tallon L."/>
            <person name="Sadzewicz L."/>
            <person name="Vavikolanu K."/>
            <person name="Mehta A."/>
            <person name="Aluvathingal J."/>
            <person name="Nadendla S."/>
            <person name="Nandy P."/>
            <person name="Geyer C."/>
            <person name="Yan Y."/>
            <person name="Sichtig H."/>
        </authorList>
    </citation>
    <scope>NUCLEOTIDE SEQUENCE [LARGE SCALE GENOMIC DNA]</scope>
    <source>
        <strain evidence="3 4">FDAARGOS_656</strain>
    </source>
</reference>
<feature type="region of interest" description="Disordered" evidence="1">
    <location>
        <begin position="106"/>
        <end position="137"/>
    </location>
</feature>
<feature type="domain" description="Zn(2)-C6 fungal-type" evidence="2">
    <location>
        <begin position="25"/>
        <end position="54"/>
    </location>
</feature>
<evidence type="ECO:0000259" key="2">
    <source>
        <dbReference type="PROSITE" id="PS50048"/>
    </source>
</evidence>
<feature type="region of interest" description="Disordered" evidence="1">
    <location>
        <begin position="250"/>
        <end position="269"/>
    </location>
</feature>
<dbReference type="InterPro" id="IPR001138">
    <property type="entry name" value="Zn2Cys6_DnaBD"/>
</dbReference>
<dbReference type="PROSITE" id="PS50048">
    <property type="entry name" value="ZN2_CY6_FUNGAL_2"/>
    <property type="match status" value="1"/>
</dbReference>
<dbReference type="Pfam" id="PF00172">
    <property type="entry name" value="Zn_clus"/>
    <property type="match status" value="1"/>
</dbReference>
<feature type="compositionally biased region" description="Low complexity" evidence="1">
    <location>
        <begin position="113"/>
        <end position="124"/>
    </location>
</feature>
<dbReference type="PANTHER" id="PTHR47655">
    <property type="entry name" value="QUINIC ACID UTILIZATION ACTIVATOR"/>
    <property type="match status" value="1"/>
</dbReference>
<dbReference type="SUPFAM" id="SSF57701">
    <property type="entry name" value="Zn2/Cys6 DNA-binding domain"/>
    <property type="match status" value="1"/>
</dbReference>
<dbReference type="SMART" id="SM00066">
    <property type="entry name" value="GAL4"/>
    <property type="match status" value="1"/>
</dbReference>
<dbReference type="CDD" id="cd00067">
    <property type="entry name" value="GAL4"/>
    <property type="match status" value="1"/>
</dbReference>
<dbReference type="EMBL" id="JABWAD010000021">
    <property type="protein sequence ID" value="KAF6071148.1"/>
    <property type="molecule type" value="Genomic_DNA"/>
</dbReference>
<dbReference type="Gene3D" id="4.10.240.10">
    <property type="entry name" value="Zn(2)-C6 fungal-type DNA-binding domain"/>
    <property type="match status" value="1"/>
</dbReference>
<protein>
    <submittedName>
        <fullName evidence="3">Fluconazole resistance protein 1</fullName>
    </submittedName>
</protein>
<feature type="compositionally biased region" description="Polar residues" evidence="1">
    <location>
        <begin position="298"/>
        <end position="307"/>
    </location>
</feature>
<feature type="compositionally biased region" description="Basic residues" evidence="1">
    <location>
        <begin position="388"/>
        <end position="398"/>
    </location>
</feature>
<feature type="region of interest" description="Disordered" evidence="1">
    <location>
        <begin position="378"/>
        <end position="403"/>
    </location>
</feature>